<dbReference type="Pfam" id="PF08271">
    <property type="entry name" value="Zn_Ribbon_TF"/>
    <property type="match status" value="1"/>
</dbReference>
<dbReference type="EMBL" id="MRZU01000003">
    <property type="protein sequence ID" value="OUJ19201.1"/>
    <property type="molecule type" value="Genomic_DNA"/>
</dbReference>
<dbReference type="GO" id="GO:0008270">
    <property type="term" value="F:zinc ion binding"/>
    <property type="evidence" value="ECO:0007669"/>
    <property type="project" value="UniProtKB-UniRule"/>
</dbReference>
<keyword evidence="6" id="KW-0479">Metal-binding</keyword>
<dbReference type="OrthoDB" id="7429at2157"/>
<keyword evidence="5 6" id="KW-0804">Transcription</keyword>
<dbReference type="GO" id="GO:0003700">
    <property type="term" value="F:DNA-binding transcription factor activity"/>
    <property type="evidence" value="ECO:0007669"/>
    <property type="project" value="UniProtKB-UniRule"/>
</dbReference>
<dbReference type="InterPro" id="IPR013150">
    <property type="entry name" value="TFIIB_cyclin"/>
</dbReference>
<dbReference type="PANTHER" id="PTHR11618">
    <property type="entry name" value="TRANSCRIPTION INITIATION FACTOR IIB-RELATED"/>
    <property type="match status" value="1"/>
</dbReference>
<evidence type="ECO:0000256" key="5">
    <source>
        <dbReference type="ARBA" id="ARBA00023163"/>
    </source>
</evidence>
<feature type="repeat" description="2" evidence="6">
    <location>
        <begin position="209"/>
        <end position="290"/>
    </location>
</feature>
<evidence type="ECO:0000259" key="7">
    <source>
        <dbReference type="SMART" id="SM00385"/>
    </source>
</evidence>
<dbReference type="Gene3D" id="1.10.472.10">
    <property type="entry name" value="Cyclin-like"/>
    <property type="match status" value="1"/>
</dbReference>
<name>A0A1Y3GCL7_9EURY</name>
<dbReference type="InterPro" id="IPR013137">
    <property type="entry name" value="Znf_TFIIB"/>
</dbReference>
<dbReference type="Pfam" id="PF00382">
    <property type="entry name" value="TFIIB"/>
    <property type="match status" value="2"/>
</dbReference>
<dbReference type="CDD" id="cd20550">
    <property type="entry name" value="CYCLIN_TFIIB_archaea_like_rpt2"/>
    <property type="match status" value="1"/>
</dbReference>
<dbReference type="InterPro" id="IPR036915">
    <property type="entry name" value="Cyclin-like_sf"/>
</dbReference>
<keyword evidence="8" id="KW-0396">Initiation factor</keyword>
<protein>
    <recommendedName>
        <fullName evidence="6">Transcription initiation factor IIB</fullName>
        <shortName evidence="6">TFIIB</shortName>
    </recommendedName>
</protein>
<dbReference type="InterPro" id="IPR023484">
    <property type="entry name" value="TFIIB_arc"/>
</dbReference>
<accession>A0A1Y3GCL7</accession>
<comment type="function">
    <text evidence="6">Stabilizes TBP binding to an archaeal box-A promoter. Also responsible for recruiting RNA polymerase II to the pre-initiation complex (DNA-TBP-TFIIB).</text>
</comment>
<dbReference type="SUPFAM" id="SSF57783">
    <property type="entry name" value="Zinc beta-ribbon"/>
    <property type="match status" value="1"/>
</dbReference>
<evidence type="ECO:0000256" key="3">
    <source>
        <dbReference type="ARBA" id="ARBA00022771"/>
    </source>
</evidence>
<keyword evidence="4 6" id="KW-0805">Transcription regulation</keyword>
<dbReference type="InterPro" id="IPR013763">
    <property type="entry name" value="Cyclin-like_dom"/>
</dbReference>
<dbReference type="GO" id="GO:0003743">
    <property type="term" value="F:translation initiation factor activity"/>
    <property type="evidence" value="ECO:0007669"/>
    <property type="project" value="UniProtKB-KW"/>
</dbReference>
<organism evidence="8 9">
    <name type="scientific">Methanonatronarchaeum thermophilum</name>
    <dbReference type="NCBI Taxonomy" id="1927129"/>
    <lineage>
        <taxon>Archaea</taxon>
        <taxon>Methanobacteriati</taxon>
        <taxon>Methanobacteriota</taxon>
        <taxon>Methanonatronarchaeia</taxon>
        <taxon>Methanonatronarchaeales</taxon>
        <taxon>Methanonatronarchaeaceae</taxon>
        <taxon>Methanonatronarchaeum</taxon>
    </lineage>
</organism>
<keyword evidence="3" id="KW-0863">Zinc-finger</keyword>
<dbReference type="Proteomes" id="UP000195137">
    <property type="component" value="Unassembled WGS sequence"/>
</dbReference>
<dbReference type="GO" id="GO:0097550">
    <property type="term" value="C:transcription preinitiation complex"/>
    <property type="evidence" value="ECO:0007669"/>
    <property type="project" value="TreeGrafter"/>
</dbReference>
<dbReference type="RefSeq" id="WP_161490760.1">
    <property type="nucleotide sequence ID" value="NZ_MRZU01000003.1"/>
</dbReference>
<dbReference type="Gene3D" id="1.10.472.170">
    <property type="match status" value="1"/>
</dbReference>
<dbReference type="HAMAP" id="MF_00383">
    <property type="entry name" value="TF2B_arch"/>
    <property type="match status" value="1"/>
</dbReference>
<feature type="domain" description="Cyclin-like" evidence="7">
    <location>
        <begin position="115"/>
        <end position="196"/>
    </location>
</feature>
<evidence type="ECO:0000313" key="9">
    <source>
        <dbReference type="Proteomes" id="UP000195137"/>
    </source>
</evidence>
<evidence type="ECO:0000256" key="2">
    <source>
        <dbReference type="ARBA" id="ARBA00022737"/>
    </source>
</evidence>
<sequence>MNDVERCSECGGKLISEDNEVRCESCGLVVDEELIDSGPDWRAFSYDDEKEKSHVGLPSSVTKHDKGLSTEIGFKDRYGKELSPEKKSQFNRLRRLQLQSRRSSGKERSLSTGLQEMHRMVSQLNISKDVHEVAAVFYKTASDKGLMKGRSIEAMVAATIYIASRFYELPRTLEELSDAARVSKKEVARAERYLVDELDINLKPASPVDYVPRFVSELGLGKEVENRIVEVIELASERSLLSGRSPVSIAAAATYLVAKIMDKKVTQSSISEVSGVSEVTIRNRYQEIEEEMDL</sequence>
<evidence type="ECO:0000256" key="1">
    <source>
        <dbReference type="ARBA" id="ARBA00010857"/>
    </source>
</evidence>
<reference evidence="8 9" key="1">
    <citation type="submission" date="2016-12" db="EMBL/GenBank/DDBJ databases">
        <title>Discovery of methanogenic haloarchaea.</title>
        <authorList>
            <person name="Sorokin D.Y."/>
            <person name="Makarova K.S."/>
            <person name="Abbas B."/>
            <person name="Ferrer M."/>
            <person name="Golyshin P.N."/>
        </authorList>
    </citation>
    <scope>NUCLEOTIDE SEQUENCE [LARGE SCALE GENOMIC DNA]</scope>
    <source>
        <strain evidence="8">AMET1</strain>
    </source>
</reference>
<dbReference type="AlphaFoldDB" id="A0A1Y3GCL7"/>
<keyword evidence="9" id="KW-1185">Reference proteome</keyword>
<dbReference type="PANTHER" id="PTHR11618:SF13">
    <property type="entry name" value="TRANSCRIPTION INITIATION FACTOR IIB"/>
    <property type="match status" value="1"/>
</dbReference>
<comment type="caution">
    <text evidence="8">The sequence shown here is derived from an EMBL/GenBank/DDBJ whole genome shotgun (WGS) entry which is preliminary data.</text>
</comment>
<evidence type="ECO:0000313" key="8">
    <source>
        <dbReference type="EMBL" id="OUJ19201.1"/>
    </source>
</evidence>
<dbReference type="SUPFAM" id="SSF47954">
    <property type="entry name" value="Cyclin-like"/>
    <property type="match status" value="2"/>
</dbReference>
<feature type="domain" description="Cyclin-like" evidence="7">
    <location>
        <begin position="209"/>
        <end position="290"/>
    </location>
</feature>
<dbReference type="SMART" id="SM00385">
    <property type="entry name" value="CYCLIN"/>
    <property type="match status" value="2"/>
</dbReference>
<feature type="binding site" evidence="6">
    <location>
        <position position="10"/>
    </location>
    <ligand>
        <name>Zn(2+)</name>
        <dbReference type="ChEBI" id="CHEBI:29105"/>
    </ligand>
</feature>
<feature type="binding site" evidence="6">
    <location>
        <position position="26"/>
    </location>
    <ligand>
        <name>Zn(2+)</name>
        <dbReference type="ChEBI" id="CHEBI:29105"/>
    </ligand>
</feature>
<dbReference type="FunFam" id="1.10.472.170:FF:000001">
    <property type="entry name" value="Transcription initiation factor IIB"/>
    <property type="match status" value="1"/>
</dbReference>
<keyword evidence="8" id="KW-0648">Protein biosynthesis</keyword>
<dbReference type="GO" id="GO:0017025">
    <property type="term" value="F:TBP-class protein binding"/>
    <property type="evidence" value="ECO:0007669"/>
    <property type="project" value="InterPro"/>
</dbReference>
<proteinExistence type="inferred from homology"/>
<gene>
    <name evidence="6" type="primary">tfb</name>
    <name evidence="8" type="ORF">AMET1_0854</name>
</gene>
<feature type="repeat" description="1" evidence="6">
    <location>
        <begin position="115"/>
        <end position="198"/>
    </location>
</feature>
<evidence type="ECO:0000256" key="6">
    <source>
        <dbReference type="HAMAP-Rule" id="MF_00383"/>
    </source>
</evidence>
<keyword evidence="2 6" id="KW-0677">Repeat</keyword>
<dbReference type="GO" id="GO:0070897">
    <property type="term" value="P:transcription preinitiation complex assembly"/>
    <property type="evidence" value="ECO:0007669"/>
    <property type="project" value="InterPro"/>
</dbReference>
<comment type="similarity">
    <text evidence="1 6">Belongs to the TFIIB family.</text>
</comment>
<feature type="binding site" evidence="6">
    <location>
        <position position="23"/>
    </location>
    <ligand>
        <name>Zn(2+)</name>
        <dbReference type="ChEBI" id="CHEBI:29105"/>
    </ligand>
</feature>
<dbReference type="PRINTS" id="PR00685">
    <property type="entry name" value="TIFACTORIIB"/>
</dbReference>
<keyword evidence="6" id="KW-0862">Zinc</keyword>
<feature type="binding site" evidence="6">
    <location>
        <position position="7"/>
    </location>
    <ligand>
        <name>Zn(2+)</name>
        <dbReference type="ChEBI" id="CHEBI:29105"/>
    </ligand>
</feature>
<evidence type="ECO:0000256" key="4">
    <source>
        <dbReference type="ARBA" id="ARBA00023015"/>
    </source>
</evidence>
<dbReference type="InterPro" id="IPR000812">
    <property type="entry name" value="TFIIB"/>
</dbReference>